<dbReference type="RefSeq" id="WP_131285635.1">
    <property type="nucleotide sequence ID" value="NZ_JFZZ01000062.1"/>
</dbReference>
<dbReference type="InterPro" id="IPR035919">
    <property type="entry name" value="EAL_sf"/>
</dbReference>
<proteinExistence type="predicted"/>
<sequence length="182" mass="20183">MLLMRDQGPSRRFEGDSMALLDLRKLRSPQVSSLIRQKMNSRARLASSDDRVVKILEWYALSAGTGHIIEGDAAHNWRFVEHELASAPPDADLPSLEYPFALQPIVDPMRREITSFEFLIRSQSGGSPEQLFTGLAPAQRYLADLESKASAFQLARRLSLDGVKLSVNLFPMSLIGAVSAVD</sequence>
<accession>A0A158M5B9</accession>
<protein>
    <submittedName>
        <fullName evidence="1">Putative N-acetyltransferase YedL</fullName>
    </submittedName>
</protein>
<comment type="caution">
    <text evidence="1">The sequence shown here is derived from an EMBL/GenBank/DDBJ whole genome shotgun (WGS) entry which is preliminary data.</text>
</comment>
<evidence type="ECO:0000313" key="2">
    <source>
        <dbReference type="Proteomes" id="UP000026682"/>
    </source>
</evidence>
<dbReference type="STRING" id="35814.BBB42_17890"/>
<dbReference type="AlphaFoldDB" id="A0A158M5B9"/>
<keyword evidence="1" id="KW-0808">Transferase</keyword>
<gene>
    <name evidence="1" type="ORF">L497_3020</name>
</gene>
<dbReference type="Proteomes" id="UP000026682">
    <property type="component" value="Unassembled WGS sequence"/>
</dbReference>
<dbReference type="PATRIC" id="fig|1331206.3.peg.1666"/>
<reference evidence="1 2" key="1">
    <citation type="submission" date="2014-03" db="EMBL/GenBank/DDBJ databases">
        <title>Genome sequence of Bordetella holmseii.</title>
        <authorList>
            <person name="Harvill E."/>
            <person name="Goodfield L.L."/>
            <person name="Ivanov Y."/>
            <person name="Meyer J.A."/>
            <person name="Newth C."/>
            <person name="Cassiday P."/>
            <person name="Tondella M.L."/>
            <person name="Liao P."/>
            <person name="Zimmerman J."/>
            <person name="Meert K."/>
            <person name="Wessel D."/>
            <person name="Berger J."/>
            <person name="Dean J.M."/>
            <person name="Holubkov R."/>
            <person name="Burr J."/>
            <person name="Liu T."/>
            <person name="Brinkac L.M."/>
            <person name="Sanka R."/>
            <person name="Kim M."/>
            <person name="Losada L."/>
        </authorList>
    </citation>
    <scope>NUCLEOTIDE SEQUENCE [LARGE SCALE GENOMIC DNA]</scope>
    <source>
        <strain evidence="1 2">CDC-H585-BH</strain>
    </source>
</reference>
<name>A0A158M5B9_9BORD</name>
<dbReference type="GeneID" id="93121825"/>
<organism evidence="1 2">
    <name type="scientific">Bordetella holmesii CDC-H585-BH</name>
    <dbReference type="NCBI Taxonomy" id="1331206"/>
    <lineage>
        <taxon>Bacteria</taxon>
        <taxon>Pseudomonadati</taxon>
        <taxon>Pseudomonadota</taxon>
        <taxon>Betaproteobacteria</taxon>
        <taxon>Burkholderiales</taxon>
        <taxon>Alcaligenaceae</taxon>
        <taxon>Bordetella</taxon>
    </lineage>
</organism>
<dbReference type="EMBL" id="JFZZ01000062">
    <property type="protein sequence ID" value="KAK91196.1"/>
    <property type="molecule type" value="Genomic_DNA"/>
</dbReference>
<dbReference type="GO" id="GO:0016740">
    <property type="term" value="F:transferase activity"/>
    <property type="evidence" value="ECO:0007669"/>
    <property type="project" value="UniProtKB-KW"/>
</dbReference>
<evidence type="ECO:0000313" key="1">
    <source>
        <dbReference type="EMBL" id="KAK91196.1"/>
    </source>
</evidence>
<dbReference type="SUPFAM" id="SSF141868">
    <property type="entry name" value="EAL domain-like"/>
    <property type="match status" value="1"/>
</dbReference>
<dbReference type="Gene3D" id="3.20.20.450">
    <property type="entry name" value="EAL domain"/>
    <property type="match status" value="1"/>
</dbReference>